<reference evidence="5" key="3">
    <citation type="submission" date="2015-02" db="UniProtKB">
        <authorList>
            <consortium name="EnsemblProtists"/>
        </authorList>
    </citation>
    <scope>IDENTIFICATION</scope>
    <source>
        <strain evidence="5">DAOM BR144</strain>
    </source>
</reference>
<reference evidence="6" key="1">
    <citation type="journal article" date="2010" name="Genome Biol.">
        <title>Genome sequence of the necrotrophic plant pathogen Pythium ultimum reveals original pathogenicity mechanisms and effector repertoire.</title>
        <authorList>
            <person name="Levesque C.A."/>
            <person name="Brouwer H."/>
            <person name="Cano L."/>
            <person name="Hamilton J.P."/>
            <person name="Holt C."/>
            <person name="Huitema E."/>
            <person name="Raffaele S."/>
            <person name="Robideau G.P."/>
            <person name="Thines M."/>
            <person name="Win J."/>
            <person name="Zerillo M.M."/>
            <person name="Beakes G.W."/>
            <person name="Boore J.L."/>
            <person name="Busam D."/>
            <person name="Dumas B."/>
            <person name="Ferriera S."/>
            <person name="Fuerstenberg S.I."/>
            <person name="Gachon C.M."/>
            <person name="Gaulin E."/>
            <person name="Govers F."/>
            <person name="Grenville-Briggs L."/>
            <person name="Horner N."/>
            <person name="Hostetler J."/>
            <person name="Jiang R.H."/>
            <person name="Johnson J."/>
            <person name="Krajaejun T."/>
            <person name="Lin H."/>
            <person name="Meijer H.J."/>
            <person name="Moore B."/>
            <person name="Morris P."/>
            <person name="Phuntmart V."/>
            <person name="Puiu D."/>
            <person name="Shetty J."/>
            <person name="Stajich J.E."/>
            <person name="Tripathy S."/>
            <person name="Wawra S."/>
            <person name="van West P."/>
            <person name="Whitty B.R."/>
            <person name="Coutinho P.M."/>
            <person name="Henrissat B."/>
            <person name="Martin F."/>
            <person name="Thomas P.D."/>
            <person name="Tyler B.M."/>
            <person name="De Vries R.P."/>
            <person name="Kamoun S."/>
            <person name="Yandell M."/>
            <person name="Tisserat N."/>
            <person name="Buell C.R."/>
        </authorList>
    </citation>
    <scope>NUCLEOTIDE SEQUENCE</scope>
    <source>
        <strain evidence="6">DAOM:BR144</strain>
    </source>
</reference>
<feature type="short sequence motif" description="GXSXG" evidence="2">
    <location>
        <begin position="101"/>
        <end position="105"/>
    </location>
</feature>
<dbReference type="GO" id="GO:0055088">
    <property type="term" value="P:lipid homeostasis"/>
    <property type="evidence" value="ECO:0007669"/>
    <property type="project" value="TreeGrafter"/>
</dbReference>
<reference evidence="6" key="2">
    <citation type="submission" date="2010-04" db="EMBL/GenBank/DDBJ databases">
        <authorList>
            <person name="Buell R."/>
            <person name="Hamilton J."/>
            <person name="Hostetler J."/>
        </authorList>
    </citation>
    <scope>NUCLEOTIDE SEQUENCE [LARGE SCALE GENOMIC DNA]</scope>
    <source>
        <strain evidence="6">DAOM:BR144</strain>
    </source>
</reference>
<dbReference type="SUPFAM" id="SSF52151">
    <property type="entry name" value="FabD/lysophospholipase-like"/>
    <property type="match status" value="1"/>
</dbReference>
<dbReference type="Gene3D" id="3.40.1090.10">
    <property type="entry name" value="Cytosolic phospholipase A2 catalytic domain"/>
    <property type="match status" value="1"/>
</dbReference>
<evidence type="ECO:0000256" key="3">
    <source>
        <dbReference type="SAM" id="MobiDB-lite"/>
    </source>
</evidence>
<comment type="caution">
    <text evidence="2">Lacks conserved residue(s) required for the propagation of feature annotation.</text>
</comment>
<dbReference type="GO" id="GO:0004806">
    <property type="term" value="F:triacylglycerol lipase activity"/>
    <property type="evidence" value="ECO:0007669"/>
    <property type="project" value="TreeGrafter"/>
</dbReference>
<feature type="active site" description="Nucleophile" evidence="2">
    <location>
        <position position="103"/>
    </location>
</feature>
<proteinExistence type="predicted"/>
<dbReference type="AlphaFoldDB" id="K3WDF3"/>
<keyword evidence="2" id="KW-0442">Lipid degradation</keyword>
<dbReference type="eggNOG" id="KOG3773">
    <property type="taxonomic scope" value="Eukaryota"/>
</dbReference>
<dbReference type="PANTHER" id="PTHR12406:SF7">
    <property type="entry name" value="PATATIN-LIKE PHOSPHOLIPASE DOMAIN-CONTAINING PROTEIN 4"/>
    <property type="match status" value="1"/>
</dbReference>
<dbReference type="OMA" id="TWTSNEE"/>
<dbReference type="GO" id="GO:0005811">
    <property type="term" value="C:lipid droplet"/>
    <property type="evidence" value="ECO:0007669"/>
    <property type="project" value="TreeGrafter"/>
</dbReference>
<feature type="domain" description="PNPLA" evidence="4">
    <location>
        <begin position="68"/>
        <end position="233"/>
    </location>
</feature>
<dbReference type="GO" id="GO:0016020">
    <property type="term" value="C:membrane"/>
    <property type="evidence" value="ECO:0007669"/>
    <property type="project" value="TreeGrafter"/>
</dbReference>
<feature type="short sequence motif" description="DGA/G" evidence="2">
    <location>
        <begin position="220"/>
        <end position="222"/>
    </location>
</feature>
<protein>
    <recommendedName>
        <fullName evidence="4">PNPLA domain-containing protein</fullName>
    </recommendedName>
</protein>
<accession>K3WDF3</accession>
<keyword evidence="1 2" id="KW-0443">Lipid metabolism</keyword>
<dbReference type="PANTHER" id="PTHR12406">
    <property type="entry name" value="CALCIUM-INDEPENDENT PHOSPHOLIPASE A2 IPLA2 -RELATED"/>
    <property type="match status" value="1"/>
</dbReference>
<evidence type="ECO:0000259" key="4">
    <source>
        <dbReference type="PROSITE" id="PS51635"/>
    </source>
</evidence>
<dbReference type="STRING" id="431595.K3WDF3"/>
<feature type="region of interest" description="Disordered" evidence="3">
    <location>
        <begin position="16"/>
        <end position="35"/>
    </location>
</feature>
<dbReference type="EnsemblProtists" id="PYU1_T002994">
    <property type="protein sequence ID" value="PYU1_T002994"/>
    <property type="gene ID" value="PYU1_G002991"/>
</dbReference>
<keyword evidence="2" id="KW-0378">Hydrolase</keyword>
<dbReference type="HOGENOM" id="CLU_067965_0_0_1"/>
<dbReference type="EMBL" id="GL376628">
    <property type="status" value="NOT_ANNOTATED_CDS"/>
    <property type="molecule type" value="Genomic_DNA"/>
</dbReference>
<dbReference type="InParanoid" id="K3WDF3"/>
<sequence length="287" mass="32400">MDDLWRIDEVPVAAARGGALDERKQQQEKEEPRDEFHPKIEAIPWNVRGSGGRKHRKKLTTHHDIAQIGFGGCGGMYNYFLGVASILQVEEYDLENVIFSGVSAGCFPATILALGINAKEFFFKENIPLIEHAAACSYAGLGKWIPLVKKNMLAMLPEDAYKKGDQKLYFSVTEVPALKNHVITTWESNEDMVDCMLSSGHVPLYTDSLVSSYRGKKFVDGGLTNNHPIVHPTAPHAMLQIWKWRWISPTWILVTTNADWATEMFRMGREDATKHLHEIERAFFPTA</sequence>
<feature type="compositionally biased region" description="Basic and acidic residues" evidence="3">
    <location>
        <begin position="19"/>
        <end position="35"/>
    </location>
</feature>
<dbReference type="VEuPathDB" id="FungiDB:PYU1_G002991"/>
<feature type="active site" description="Proton acceptor" evidence="2">
    <location>
        <position position="220"/>
    </location>
</feature>
<evidence type="ECO:0000256" key="1">
    <source>
        <dbReference type="ARBA" id="ARBA00023098"/>
    </source>
</evidence>
<dbReference type="InterPro" id="IPR033562">
    <property type="entry name" value="PLPL"/>
</dbReference>
<dbReference type="PROSITE" id="PS51635">
    <property type="entry name" value="PNPLA"/>
    <property type="match status" value="1"/>
</dbReference>
<dbReference type="GO" id="GO:0005737">
    <property type="term" value="C:cytoplasm"/>
    <property type="evidence" value="ECO:0007669"/>
    <property type="project" value="TreeGrafter"/>
</dbReference>
<organism evidence="5 6">
    <name type="scientific">Globisporangium ultimum (strain ATCC 200006 / CBS 805.95 / DAOM BR144)</name>
    <name type="common">Pythium ultimum</name>
    <dbReference type="NCBI Taxonomy" id="431595"/>
    <lineage>
        <taxon>Eukaryota</taxon>
        <taxon>Sar</taxon>
        <taxon>Stramenopiles</taxon>
        <taxon>Oomycota</taxon>
        <taxon>Peronosporomycetes</taxon>
        <taxon>Pythiales</taxon>
        <taxon>Pythiaceae</taxon>
        <taxon>Globisporangium</taxon>
    </lineage>
</organism>
<evidence type="ECO:0000313" key="6">
    <source>
        <dbReference type="Proteomes" id="UP000019132"/>
    </source>
</evidence>
<dbReference type="InterPro" id="IPR016035">
    <property type="entry name" value="Acyl_Trfase/lysoPLipase"/>
</dbReference>
<name>K3WDF3_GLOUD</name>
<evidence type="ECO:0000256" key="2">
    <source>
        <dbReference type="PROSITE-ProRule" id="PRU01161"/>
    </source>
</evidence>
<keyword evidence="6" id="KW-1185">Reference proteome</keyword>
<dbReference type="Pfam" id="PF01734">
    <property type="entry name" value="Patatin"/>
    <property type="match status" value="1"/>
</dbReference>
<evidence type="ECO:0000313" key="5">
    <source>
        <dbReference type="EnsemblProtists" id="PYU1_T002994"/>
    </source>
</evidence>
<dbReference type="GO" id="GO:0019433">
    <property type="term" value="P:triglyceride catabolic process"/>
    <property type="evidence" value="ECO:0007669"/>
    <property type="project" value="TreeGrafter"/>
</dbReference>
<dbReference type="InterPro" id="IPR002641">
    <property type="entry name" value="PNPLA_dom"/>
</dbReference>
<dbReference type="Proteomes" id="UP000019132">
    <property type="component" value="Unassembled WGS sequence"/>
</dbReference>